<dbReference type="EMBL" id="LLXJ01000090">
    <property type="protein sequence ID" value="PKC15398.1"/>
    <property type="molecule type" value="Genomic_DNA"/>
</dbReference>
<reference evidence="8 9" key="2">
    <citation type="submission" date="2017-09" db="EMBL/GenBank/DDBJ databases">
        <title>Extensive intraspecific genome diversity in a model arbuscular mycorrhizal fungus.</title>
        <authorList>
            <person name="Chen E.C."/>
            <person name="Morin E."/>
            <person name="Beaudet D."/>
            <person name="Noel J."/>
            <person name="Ndikumana S."/>
            <person name="Charron P."/>
            <person name="St-Onge C."/>
            <person name="Giorgi J."/>
            <person name="Grigoriev I.V."/>
            <person name="Roux C."/>
            <person name="Martin F.M."/>
            <person name="Corradi N."/>
        </authorList>
    </citation>
    <scope>NUCLEOTIDE SEQUENCE [LARGE SCALE GENOMIC DNA]</scope>
    <source>
        <strain evidence="8 9">A5</strain>
    </source>
</reference>
<dbReference type="PANTHER" id="PTHR48041">
    <property type="entry name" value="ABC TRANSPORTER G FAMILY MEMBER 28"/>
    <property type="match status" value="1"/>
</dbReference>
<comment type="caution">
    <text evidence="8">The sequence shown here is derived from an EMBL/GenBank/DDBJ whole genome shotgun (WGS) entry which is preliminary data.</text>
</comment>
<dbReference type="InterPro" id="IPR050352">
    <property type="entry name" value="ABCG_transporters"/>
</dbReference>
<accession>A0A2N0Q8J0</accession>
<evidence type="ECO:0000256" key="5">
    <source>
        <dbReference type="ARBA" id="ARBA00023136"/>
    </source>
</evidence>
<keyword evidence="2" id="KW-0813">Transport</keyword>
<proteinExistence type="predicted"/>
<dbReference type="PANTHER" id="PTHR48041:SF139">
    <property type="entry name" value="PROTEIN SCARLET"/>
    <property type="match status" value="1"/>
</dbReference>
<evidence type="ECO:0000313" key="9">
    <source>
        <dbReference type="Proteomes" id="UP000232722"/>
    </source>
</evidence>
<dbReference type="GO" id="GO:0140359">
    <property type="term" value="F:ABC-type transporter activity"/>
    <property type="evidence" value="ECO:0007669"/>
    <property type="project" value="InterPro"/>
</dbReference>
<dbReference type="Proteomes" id="UP000232722">
    <property type="component" value="Unassembled WGS sequence"/>
</dbReference>
<sequence length="220" mass="24972">MLSKERQSRSYRLLSYYLSKQFAELPLVIFNPILYTIPVYWATNLLPDFGRFVAYLIVIILSTLTAQSFGYLAGATVLNVHKSISISMVFILASMLLGGYYIKYLPFGLYWLRYISFVKSSYSLLSFVKYSYSLLVQIQFDSPKAQFRCARPGELPAGQSSICETGDVPLTSISGSSIIENEGLNDLPWYINLIILLGICIVGRVLAYYSLRRNSRRSKE</sequence>
<gene>
    <name evidence="8" type="ORF">RhiirA5_494605</name>
</gene>
<evidence type="ECO:0000256" key="1">
    <source>
        <dbReference type="ARBA" id="ARBA00004141"/>
    </source>
</evidence>
<evidence type="ECO:0000256" key="3">
    <source>
        <dbReference type="ARBA" id="ARBA00022692"/>
    </source>
</evidence>
<dbReference type="Pfam" id="PF01061">
    <property type="entry name" value="ABC2_membrane"/>
    <property type="match status" value="1"/>
</dbReference>
<evidence type="ECO:0000256" key="2">
    <source>
        <dbReference type="ARBA" id="ARBA00022448"/>
    </source>
</evidence>
<keyword evidence="4 6" id="KW-1133">Transmembrane helix</keyword>
<feature type="domain" description="ABC-2 type transporter transmembrane" evidence="7">
    <location>
        <begin position="2"/>
        <end position="125"/>
    </location>
</feature>
<comment type="subcellular location">
    <subcellularLocation>
        <location evidence="1">Membrane</location>
        <topology evidence="1">Multi-pass membrane protein</topology>
    </subcellularLocation>
</comment>
<organism evidence="8 9">
    <name type="scientific">Rhizophagus irregularis</name>
    <dbReference type="NCBI Taxonomy" id="588596"/>
    <lineage>
        <taxon>Eukaryota</taxon>
        <taxon>Fungi</taxon>
        <taxon>Fungi incertae sedis</taxon>
        <taxon>Mucoromycota</taxon>
        <taxon>Glomeromycotina</taxon>
        <taxon>Glomeromycetes</taxon>
        <taxon>Glomerales</taxon>
        <taxon>Glomeraceae</taxon>
        <taxon>Rhizophagus</taxon>
    </lineage>
</organism>
<dbReference type="InterPro" id="IPR013525">
    <property type="entry name" value="ABC2_TM"/>
</dbReference>
<feature type="transmembrane region" description="Helical" evidence="6">
    <location>
        <begin position="84"/>
        <end position="102"/>
    </location>
</feature>
<dbReference type="GO" id="GO:0016020">
    <property type="term" value="C:membrane"/>
    <property type="evidence" value="ECO:0007669"/>
    <property type="project" value="UniProtKB-SubCell"/>
</dbReference>
<evidence type="ECO:0000259" key="7">
    <source>
        <dbReference type="Pfam" id="PF01061"/>
    </source>
</evidence>
<dbReference type="VEuPathDB" id="FungiDB:RhiirA1_501347"/>
<keyword evidence="3 6" id="KW-0812">Transmembrane</keyword>
<name>A0A2N0Q8J0_9GLOM</name>
<evidence type="ECO:0000256" key="6">
    <source>
        <dbReference type="SAM" id="Phobius"/>
    </source>
</evidence>
<evidence type="ECO:0000256" key="4">
    <source>
        <dbReference type="ARBA" id="ARBA00022989"/>
    </source>
</evidence>
<feature type="transmembrane region" description="Helical" evidence="6">
    <location>
        <begin position="189"/>
        <end position="211"/>
    </location>
</feature>
<protein>
    <recommendedName>
        <fullName evidence="7">ABC-2 type transporter transmembrane domain-containing protein</fullName>
    </recommendedName>
</protein>
<reference evidence="8 9" key="1">
    <citation type="submission" date="2016-04" db="EMBL/GenBank/DDBJ databases">
        <title>Genome analyses suggest a sexual origin of heterokaryosis in a supposedly ancient asexual fungus.</title>
        <authorList>
            <person name="Ropars J."/>
            <person name="Sedzielewska K."/>
            <person name="Noel J."/>
            <person name="Charron P."/>
            <person name="Farinelli L."/>
            <person name="Marton T."/>
            <person name="Kruger M."/>
            <person name="Pelin A."/>
            <person name="Brachmann A."/>
            <person name="Corradi N."/>
        </authorList>
    </citation>
    <scope>NUCLEOTIDE SEQUENCE [LARGE SCALE GENOMIC DNA]</scope>
    <source>
        <strain evidence="8 9">A5</strain>
    </source>
</reference>
<feature type="transmembrane region" description="Helical" evidence="6">
    <location>
        <begin position="53"/>
        <end position="72"/>
    </location>
</feature>
<keyword evidence="5 6" id="KW-0472">Membrane</keyword>
<feature type="transmembrane region" description="Helical" evidence="6">
    <location>
        <begin position="21"/>
        <end position="41"/>
    </location>
</feature>
<evidence type="ECO:0000313" key="8">
    <source>
        <dbReference type="EMBL" id="PKC15398.1"/>
    </source>
</evidence>
<dbReference type="AlphaFoldDB" id="A0A2N0Q8J0"/>